<gene>
    <name evidence="7" type="ORF">JETT_0725</name>
</gene>
<dbReference type="InterPro" id="IPR006124">
    <property type="entry name" value="Metalloenzyme"/>
</dbReference>
<evidence type="ECO:0000256" key="3">
    <source>
        <dbReference type="ARBA" id="ARBA00004921"/>
    </source>
</evidence>
<comment type="pathway">
    <text evidence="3">Carbohydrate degradation.</text>
</comment>
<dbReference type="GO" id="GO:0006096">
    <property type="term" value="P:glycolytic process"/>
    <property type="evidence" value="ECO:0007669"/>
    <property type="project" value="UniProtKB-KW"/>
</dbReference>
<dbReference type="Pfam" id="PF10143">
    <property type="entry name" value="PhosphMutase"/>
    <property type="match status" value="1"/>
</dbReference>
<name>A0A533QDW0_9BACT</name>
<evidence type="ECO:0000256" key="4">
    <source>
        <dbReference type="ARBA" id="ARBA00005524"/>
    </source>
</evidence>
<dbReference type="GO" id="GO:0046872">
    <property type="term" value="F:metal ion binding"/>
    <property type="evidence" value="ECO:0007669"/>
    <property type="project" value="InterPro"/>
</dbReference>
<dbReference type="CDD" id="cd16011">
    <property type="entry name" value="iPGM_like"/>
    <property type="match status" value="1"/>
</dbReference>
<dbReference type="InterPro" id="IPR042253">
    <property type="entry name" value="Pglycerate_mutase_ApgM_sf"/>
</dbReference>
<proteinExistence type="inferred from homology"/>
<comment type="catalytic activity">
    <reaction evidence="1">
        <text>(2R)-2-phosphoglycerate = (2R)-3-phosphoglycerate</text>
        <dbReference type="Rhea" id="RHEA:15901"/>
        <dbReference type="ChEBI" id="CHEBI:58272"/>
        <dbReference type="ChEBI" id="CHEBI:58289"/>
        <dbReference type="EC" id="5.4.2.12"/>
    </reaction>
</comment>
<evidence type="ECO:0000256" key="2">
    <source>
        <dbReference type="ARBA" id="ARBA00002315"/>
    </source>
</evidence>
<dbReference type="AlphaFoldDB" id="A0A533QDW0"/>
<feature type="domain" description="Metalloenzyme" evidence="6">
    <location>
        <begin position="2"/>
        <end position="427"/>
    </location>
</feature>
<evidence type="ECO:0000313" key="7">
    <source>
        <dbReference type="EMBL" id="TLD42937.1"/>
    </source>
</evidence>
<evidence type="ECO:0000259" key="6">
    <source>
        <dbReference type="Pfam" id="PF01676"/>
    </source>
</evidence>
<dbReference type="PIRSF" id="PIRSF006392">
    <property type="entry name" value="IPGAM_arch"/>
    <property type="match status" value="1"/>
</dbReference>
<dbReference type="InterPro" id="IPR004456">
    <property type="entry name" value="Pglycerate_mutase_ApgM"/>
</dbReference>
<dbReference type="NCBIfam" id="TIGR00306">
    <property type="entry name" value="apgM"/>
    <property type="match status" value="1"/>
</dbReference>
<dbReference type="GO" id="GO:0004619">
    <property type="term" value="F:phosphoglycerate mutase activity"/>
    <property type="evidence" value="ECO:0007669"/>
    <property type="project" value="UniProtKB-EC"/>
</dbReference>
<dbReference type="PANTHER" id="PTHR31209">
    <property type="entry name" value="COFACTOR-INDEPENDENT PHOSPHOGLYCERATE MUTASE"/>
    <property type="match status" value="1"/>
</dbReference>
<dbReference type="InterPro" id="IPR017850">
    <property type="entry name" value="Alkaline_phosphatase_core_sf"/>
</dbReference>
<dbReference type="PANTHER" id="PTHR31209:SF0">
    <property type="entry name" value="METALLOENZYME DOMAIN-CONTAINING PROTEIN"/>
    <property type="match status" value="1"/>
</dbReference>
<dbReference type="Pfam" id="PF01676">
    <property type="entry name" value="Metalloenzyme"/>
    <property type="match status" value="1"/>
</dbReference>
<accession>A0A533QDW0</accession>
<comment type="caution">
    <text evidence="7">The sequence shown here is derived from an EMBL/GenBank/DDBJ whole genome shotgun (WGS) entry which is preliminary data.</text>
</comment>
<sequence length="432" mass="47356">MKKILYIVLDGLGDGKYPCKELDNRTPLEAASTPTMDMLAKEGQTGVMYTVGKDIAPESDVAVISILGYDAMKYYTGRGPLEALAAGIKISDGDLAFRANFATRGSGRAIKDRRVGRNLSTEEAAQLCKEINKKVKLTSAPSTFQLKNTLEYRAVLAIRGVKKKLSGYVTNTDPAYTKHGVLGVARKTGSFENVVEYCAPAKDCPDIEAAYRSALLVNEFTLKSCEVLDQSEINKERIKKGFLPANLVLLRDAGDRLPKLPAMKSKFKKNFGCFVEMPTEEGIALLTGMKIIPLPPPTQDLEKDYTLRSEMTIKHMKKYDGLYIHIKGPDVPGHDGDALKKKMVIETIDQYYLAPLINHIDLDKTIVAITADHSTPCKLKSHSDDPVPLLICGGGIKPDNTKSFSEKVCSTGKIGKILGVQLLPLLVKYANK</sequence>
<keyword evidence="5" id="KW-0324">Glycolysis</keyword>
<evidence type="ECO:0000313" key="8">
    <source>
        <dbReference type="Proteomes" id="UP000319783"/>
    </source>
</evidence>
<protein>
    <submittedName>
        <fullName evidence="7">2,3-bisphosphoglycerate-independent phosphoglycerate mutase, archaeal type</fullName>
    </submittedName>
</protein>
<dbReference type="SUPFAM" id="SSF53649">
    <property type="entry name" value="Alkaline phosphatase-like"/>
    <property type="match status" value="1"/>
</dbReference>
<reference evidence="7 8" key="1">
    <citation type="submission" date="2019-04" db="EMBL/GenBank/DDBJ databases">
        <title>Genome of a novel bacterium Candidatus Jettenia ecosi reconstructed from metagenome of an anammox bioreactor.</title>
        <authorList>
            <person name="Mardanov A.V."/>
            <person name="Beletsky A.V."/>
            <person name="Ravin N.V."/>
            <person name="Botchkova E.A."/>
            <person name="Litti Y.V."/>
            <person name="Nozhevnikova A.N."/>
        </authorList>
    </citation>
    <scope>NUCLEOTIDE SEQUENCE [LARGE SCALE GENOMIC DNA]</scope>
    <source>
        <strain evidence="7">J2</strain>
    </source>
</reference>
<dbReference type="Gene3D" id="3.30.70.2130">
    <property type="entry name" value="Metalloenzyme domain"/>
    <property type="match status" value="1"/>
</dbReference>
<evidence type="ECO:0000256" key="5">
    <source>
        <dbReference type="ARBA" id="ARBA00023152"/>
    </source>
</evidence>
<dbReference type="Proteomes" id="UP000319783">
    <property type="component" value="Unassembled WGS sequence"/>
</dbReference>
<dbReference type="EMBL" id="SULG01000010">
    <property type="protein sequence ID" value="TLD42937.1"/>
    <property type="molecule type" value="Genomic_DNA"/>
</dbReference>
<dbReference type="Gene3D" id="3.40.720.10">
    <property type="entry name" value="Alkaline Phosphatase, subunit A"/>
    <property type="match status" value="1"/>
</dbReference>
<evidence type="ECO:0000256" key="1">
    <source>
        <dbReference type="ARBA" id="ARBA00000370"/>
    </source>
</evidence>
<organism evidence="7 8">
    <name type="scientific">Candidatus Jettenia ecosi</name>
    <dbReference type="NCBI Taxonomy" id="2494326"/>
    <lineage>
        <taxon>Bacteria</taxon>
        <taxon>Pseudomonadati</taxon>
        <taxon>Planctomycetota</taxon>
        <taxon>Candidatus Brocadiia</taxon>
        <taxon>Candidatus Brocadiales</taxon>
        <taxon>Candidatus Brocadiaceae</taxon>
        <taxon>Candidatus Jettenia</taxon>
    </lineage>
</organism>
<comment type="function">
    <text evidence="2">Catalyzes the interconversion of 2-phosphoglycerate and 3-phosphoglycerate.</text>
</comment>
<comment type="similarity">
    <text evidence="4">Belongs to the BPG-independent phosphoglycerate mutase family. A-PGAM subfamily.</text>
</comment>